<evidence type="ECO:0000313" key="1">
    <source>
        <dbReference type="EMBL" id="CAG8503575.1"/>
    </source>
</evidence>
<organism evidence="1 2">
    <name type="scientific">Acaulospora colombiana</name>
    <dbReference type="NCBI Taxonomy" id="27376"/>
    <lineage>
        <taxon>Eukaryota</taxon>
        <taxon>Fungi</taxon>
        <taxon>Fungi incertae sedis</taxon>
        <taxon>Mucoromycota</taxon>
        <taxon>Glomeromycotina</taxon>
        <taxon>Glomeromycetes</taxon>
        <taxon>Diversisporales</taxon>
        <taxon>Acaulosporaceae</taxon>
        <taxon>Acaulospora</taxon>
    </lineage>
</organism>
<protein>
    <submittedName>
        <fullName evidence="1">14330_t:CDS:1</fullName>
    </submittedName>
</protein>
<keyword evidence="2" id="KW-1185">Reference proteome</keyword>
<proteinExistence type="predicted"/>
<name>A0ACA9L3Q7_9GLOM</name>
<gene>
    <name evidence="1" type="ORF">ACOLOM_LOCUS2908</name>
</gene>
<accession>A0ACA9L3Q7</accession>
<dbReference type="EMBL" id="CAJVPT010004042">
    <property type="protein sequence ID" value="CAG8503575.1"/>
    <property type="molecule type" value="Genomic_DNA"/>
</dbReference>
<reference evidence="1" key="1">
    <citation type="submission" date="2021-06" db="EMBL/GenBank/DDBJ databases">
        <authorList>
            <person name="Kallberg Y."/>
            <person name="Tangrot J."/>
            <person name="Rosling A."/>
        </authorList>
    </citation>
    <scope>NUCLEOTIDE SEQUENCE</scope>
    <source>
        <strain evidence="1">CL356</strain>
    </source>
</reference>
<comment type="caution">
    <text evidence="1">The sequence shown here is derived from an EMBL/GenBank/DDBJ whole genome shotgun (WGS) entry which is preliminary data.</text>
</comment>
<dbReference type="Proteomes" id="UP000789525">
    <property type="component" value="Unassembled WGS sequence"/>
</dbReference>
<sequence length="1556" mass="175114">MESRPKENAPEASPLTDAEKIRLKRLAKLQQNVSSSTGTGAPVVVAQESSTSKVSPKKIQQQIVREPTEKKPPTTPPKHQPPVKSFEDWQNEVISKVLLVTLDKSTAQRGSNQLIYLDSVVQELSDENPGTIFLPFSILDSVLVARLSMDPNQMSDDVLLPQLPTFDYLLDCWKRAAEIKKDLIARNLTLVPRLLADVDTPEGLPWEFIQGLIGRVDEEGFEEVFGPYLMGISAQMREKKILSGDFRRPLDALLTLTEVKTFSSMLPNLRSWNPPGLSPRAFEVASFLGPFSRISAFPMDEPAIPESYFGNVQQRRQADVESAIISLRGAIQGVQKSMFKIFNNIIRSSPSAREGVLDYIATVIKLNEKRAQIQVEPLQVGTDGFLMNLTSVLLTLADPFMDVNCSKSKRIDVSQETKIKATQQEYDEYCALPTRNNDAPNFISEIFFLTIAAHHYGPLHCYEKYNNLIKDLSELQRQYERMRSDQPNWAGTPNALLNEELLKRIKTQLDKGASHKIAYDSQLLDNTALSHSLQFYNLANPFRYNPKVSLMNSREELVVFIITFLNSSSYIKNPYLKAKLVEILFHYTLYGENEGGMGAILATHPISLNHLMSSLMSFYVEVEQTGAHTQFYDKFNIRYNISQIFKAIWNNHTHKEKLKEESRKATYTNRKMESFVRFANLLMNDATYLLDESLTKLTEIHNIQVEMDNRVQWDNQTPVGFSLSFSLFIGPKCTELKVKNREKYRFQPRELLSQLISIYLNLGKHKEFVHAVAKDGRSYNKDHFSKAASILLARGLKLDKDVEELKKFVIKVEEVKAVADEEELDEVPDEFLDPLMYNIMEDPVILPESKVTIDRSTIITHLLSDATDPFNRKPLSIDQEVSVAPYDPSSESPFIYIVKLEVEVGFLRKTMEIKEHFDTEEMSMIYCQLFSNQILSTGQQLVFDFHGVNLQVVIKSVQVADQLTISKIINGEKIELGLRAGNRGILTQQTVMHWSKAAASSIILQGATRSTSQNAIIQPDFKFEDMGIGGLDNEFSAIFRRAFASRIFPPSLVEKLGIQHVKGILLFGPPGTGKTLMARQIGKMLNAREPKIVNGPEILNKYVGQSEENIRKLFAEAEKEYKEKGEDSGLHIIIFDELDAICKQRGSKNDGTGVGDSVVNQLLAKMDGVEQLNNILIIGMTNRLDMIDEALLRPGRLEVHMEIGLPDENGRLQILKIHTAKMRTNDIMDPDVDLNELSSLTKNFSGAEINGLVKSASSFAFNRHVKVGTLAGVTPDVENMKVNRNDFLSALEEVRPAYGVSEEELEQCVQNSIIKFAPFVEVGPSGSGKTALAATMAMSSEFPFIKLISPESMVGYSELSKMSAINKVFNDSYKSPLSVIVVDNIERLLDWVPIGPRFSNVILQTLLVLLKKRPPKDRRLLILSTTNEKSVIDEMGMSDCFNSEIYVPNITDLGSIDLVIKELELFNDDERSRVLNTLRGQVSLKVGIKKLLTIIEMSRQDVDKVEKFSNTILKTYPKSNNSISFQVELNDSSMIEPDDSNLPGLANYSTPPPAGY</sequence>
<evidence type="ECO:0000313" key="2">
    <source>
        <dbReference type="Proteomes" id="UP000789525"/>
    </source>
</evidence>